<dbReference type="Gene3D" id="1.10.150.80">
    <property type="entry name" value="HRDC domain"/>
    <property type="match status" value="2"/>
</dbReference>
<accession>K2JHI7</accession>
<dbReference type="GO" id="GO:0042780">
    <property type="term" value="P:tRNA 3'-end processing"/>
    <property type="evidence" value="ECO:0007669"/>
    <property type="project" value="UniProtKB-UniRule"/>
</dbReference>
<dbReference type="InterPro" id="IPR051086">
    <property type="entry name" value="RNase_D-like"/>
</dbReference>
<dbReference type="EC" id="3.1.13.5" evidence="6"/>
<keyword evidence="9" id="KW-1185">Reference proteome</keyword>
<evidence type="ECO:0000313" key="9">
    <source>
        <dbReference type="Proteomes" id="UP000014115"/>
    </source>
</evidence>
<dbReference type="OrthoDB" id="9800549at2"/>
<keyword evidence="2 6" id="KW-0819">tRNA processing</keyword>
<dbReference type="InterPro" id="IPR006292">
    <property type="entry name" value="RNase_D"/>
</dbReference>
<evidence type="ECO:0000256" key="4">
    <source>
        <dbReference type="ARBA" id="ARBA00022801"/>
    </source>
</evidence>
<evidence type="ECO:0000256" key="1">
    <source>
        <dbReference type="ARBA" id="ARBA00022490"/>
    </source>
</evidence>
<dbReference type="InterPro" id="IPR048579">
    <property type="entry name" value="RNAseD_HRDC_C"/>
</dbReference>
<name>K2JHI7_9GAMM</name>
<keyword evidence="5 6" id="KW-0269">Exonuclease</keyword>
<dbReference type="PANTHER" id="PTHR47649:SF1">
    <property type="entry name" value="RIBONUCLEASE D"/>
    <property type="match status" value="1"/>
</dbReference>
<comment type="caution">
    <text evidence="8">The sequence shown here is derived from an EMBL/GenBank/DDBJ whole genome shotgun (WGS) entry which is preliminary data.</text>
</comment>
<dbReference type="eggNOG" id="COG0349">
    <property type="taxonomic scope" value="Bacteria"/>
</dbReference>
<dbReference type="RefSeq" id="WP_008489176.1">
    <property type="nucleotide sequence ID" value="NZ_AMRG01000011.1"/>
</dbReference>
<dbReference type="EMBL" id="AMRG01000011">
    <property type="protein sequence ID" value="EKE82821.1"/>
    <property type="molecule type" value="Genomic_DNA"/>
</dbReference>
<evidence type="ECO:0000256" key="2">
    <source>
        <dbReference type="ARBA" id="ARBA00022694"/>
    </source>
</evidence>
<evidence type="ECO:0000259" key="7">
    <source>
        <dbReference type="PROSITE" id="PS50967"/>
    </source>
</evidence>
<dbReference type="Pfam" id="PF21293">
    <property type="entry name" value="RNAseD_HRDC_C"/>
    <property type="match status" value="1"/>
</dbReference>
<evidence type="ECO:0000256" key="5">
    <source>
        <dbReference type="ARBA" id="ARBA00022839"/>
    </source>
</evidence>
<dbReference type="PANTHER" id="PTHR47649">
    <property type="entry name" value="RIBONUCLEASE D"/>
    <property type="match status" value="1"/>
</dbReference>
<dbReference type="NCBIfam" id="TIGR01388">
    <property type="entry name" value="rnd"/>
    <property type="match status" value="1"/>
</dbReference>
<sequence length="387" mass="44147">MSVSPTTNNQVTAYQVITAQAQLLEFCQQVREQGWVAIDSEFVRTRTYYAKLGLLQANCGHGAVLIDPLVGLDLKPFWRLVGDADIVKVMHAAGEDIQLFWQQGGVQPQHLLDSQIAAAFLGWGDSLGYAALVERYYDISLDKSQSRTDWLARPLSEAQLAYAADDVIYLARFYADLRERLVSEERLQLTLQESAQQVDKRCFEPPLALRYLDVGNAWQLNTRQLAVLRELCQWRVSRAQQQDIPLNFVVKEGALMALAKRPPQQKQHLYQIEGLPPITRKYAADEMMACVERGLSLNDDELPPVLQRLTHMPRYQECFDRIKALVAEQAERLQIGTAQIASRKQINDAMQWCWQYQPSIQAQLNPPDLLQGWREQLLGAEIRAILR</sequence>
<keyword evidence="4 6" id="KW-0378">Hydrolase</keyword>
<dbReference type="Proteomes" id="UP000014115">
    <property type="component" value="Unassembled WGS sequence"/>
</dbReference>
<dbReference type="GO" id="GO:0003676">
    <property type="term" value="F:nucleic acid binding"/>
    <property type="evidence" value="ECO:0007669"/>
    <property type="project" value="InterPro"/>
</dbReference>
<dbReference type="InterPro" id="IPR002562">
    <property type="entry name" value="3'-5'_exonuclease_dom"/>
</dbReference>
<dbReference type="PROSITE" id="PS50967">
    <property type="entry name" value="HRDC"/>
    <property type="match status" value="1"/>
</dbReference>
<comment type="function">
    <text evidence="6">Exonuclease involved in the 3' processing of various precursor tRNAs. Initiates hydrolysis at the 3'-terminus of an RNA molecule and releases 5'-mononucleotides.</text>
</comment>
<dbReference type="PATRIC" id="fig|740709.3.peg.1915"/>
<dbReference type="AlphaFoldDB" id="K2JHI7"/>
<dbReference type="InterPro" id="IPR002121">
    <property type="entry name" value="HRDC_dom"/>
</dbReference>
<dbReference type="SMART" id="SM00474">
    <property type="entry name" value="35EXOc"/>
    <property type="match status" value="1"/>
</dbReference>
<dbReference type="Pfam" id="PF00570">
    <property type="entry name" value="HRDC"/>
    <property type="match status" value="1"/>
</dbReference>
<dbReference type="InterPro" id="IPR036397">
    <property type="entry name" value="RNaseH_sf"/>
</dbReference>
<dbReference type="GO" id="GO:0000166">
    <property type="term" value="F:nucleotide binding"/>
    <property type="evidence" value="ECO:0007669"/>
    <property type="project" value="InterPro"/>
</dbReference>
<comment type="similarity">
    <text evidence="6">Belongs to the RNase D family.</text>
</comment>
<reference evidence="8 9" key="1">
    <citation type="journal article" date="2012" name="J. Bacteriol.">
        <title>Genome Sequence of Idiomarina xiamenensis Type Strain 10-D-4.</title>
        <authorList>
            <person name="Lai Q."/>
            <person name="Wang L."/>
            <person name="Wang W."/>
            <person name="Shao Z."/>
        </authorList>
    </citation>
    <scope>NUCLEOTIDE SEQUENCE [LARGE SCALE GENOMIC DNA]</scope>
    <source>
        <strain evidence="8 9">10-D-4</strain>
    </source>
</reference>
<keyword evidence="1 6" id="KW-0963">Cytoplasm</keyword>
<dbReference type="Gene3D" id="3.30.420.10">
    <property type="entry name" value="Ribonuclease H-like superfamily/Ribonuclease H"/>
    <property type="match status" value="1"/>
</dbReference>
<dbReference type="SUPFAM" id="SSF53098">
    <property type="entry name" value="Ribonuclease H-like"/>
    <property type="match status" value="1"/>
</dbReference>
<dbReference type="InterPro" id="IPR010997">
    <property type="entry name" value="HRDC-like_sf"/>
</dbReference>
<dbReference type="SMART" id="SM00341">
    <property type="entry name" value="HRDC"/>
    <property type="match status" value="1"/>
</dbReference>
<comment type="subcellular location">
    <subcellularLocation>
        <location evidence="6">Cytoplasm</location>
    </subcellularLocation>
</comment>
<gene>
    <name evidence="6" type="primary">rnd</name>
    <name evidence="8" type="ORF">A10D4_09459</name>
</gene>
<dbReference type="InterPro" id="IPR012337">
    <property type="entry name" value="RNaseH-like_sf"/>
</dbReference>
<protein>
    <recommendedName>
        <fullName evidence="6">Ribonuclease D</fullName>
        <shortName evidence="6">RNase D</shortName>
        <ecNumber evidence="6">3.1.13.5</ecNumber>
    </recommendedName>
</protein>
<evidence type="ECO:0000313" key="8">
    <source>
        <dbReference type="EMBL" id="EKE82821.1"/>
    </source>
</evidence>
<evidence type="ECO:0000256" key="6">
    <source>
        <dbReference type="HAMAP-Rule" id="MF_01899"/>
    </source>
</evidence>
<comment type="cofactor">
    <cofactor evidence="6">
        <name>a divalent metal cation</name>
        <dbReference type="ChEBI" id="CHEBI:60240"/>
    </cofactor>
</comment>
<dbReference type="GO" id="GO:0033890">
    <property type="term" value="F:ribonuclease D activity"/>
    <property type="evidence" value="ECO:0007669"/>
    <property type="project" value="UniProtKB-UniRule"/>
</dbReference>
<organism evidence="8 9">
    <name type="scientific">Idiomarina xiamenensis 10-D-4</name>
    <dbReference type="NCBI Taxonomy" id="740709"/>
    <lineage>
        <taxon>Bacteria</taxon>
        <taxon>Pseudomonadati</taxon>
        <taxon>Pseudomonadota</taxon>
        <taxon>Gammaproteobacteria</taxon>
        <taxon>Alteromonadales</taxon>
        <taxon>Idiomarinaceae</taxon>
        <taxon>Idiomarina</taxon>
    </lineage>
</organism>
<feature type="domain" description="HRDC" evidence="7">
    <location>
        <begin position="221"/>
        <end position="301"/>
    </location>
</feature>
<dbReference type="STRING" id="740709.A10D4_09459"/>
<keyword evidence="3 6" id="KW-0540">Nuclease</keyword>
<dbReference type="SUPFAM" id="SSF47819">
    <property type="entry name" value="HRDC-like"/>
    <property type="match status" value="2"/>
</dbReference>
<dbReference type="InterPro" id="IPR044876">
    <property type="entry name" value="HRDC_dom_sf"/>
</dbReference>
<dbReference type="GO" id="GO:0005737">
    <property type="term" value="C:cytoplasm"/>
    <property type="evidence" value="ECO:0007669"/>
    <property type="project" value="UniProtKB-SubCell"/>
</dbReference>
<dbReference type="CDD" id="cd06142">
    <property type="entry name" value="RNaseD_exo"/>
    <property type="match status" value="1"/>
</dbReference>
<comment type="catalytic activity">
    <reaction evidence="6">
        <text>Exonucleolytic cleavage that removes extra residues from the 3'-terminus of tRNA to produce 5'-mononucleotides.</text>
        <dbReference type="EC" id="3.1.13.5"/>
    </reaction>
</comment>
<dbReference type="Pfam" id="PF01612">
    <property type="entry name" value="DNA_pol_A_exo1"/>
    <property type="match status" value="1"/>
</dbReference>
<proteinExistence type="inferred from homology"/>
<dbReference type="HAMAP" id="MF_01899">
    <property type="entry name" value="RNase_D"/>
    <property type="match status" value="1"/>
</dbReference>
<dbReference type="GO" id="GO:0008408">
    <property type="term" value="F:3'-5' exonuclease activity"/>
    <property type="evidence" value="ECO:0007669"/>
    <property type="project" value="InterPro"/>
</dbReference>
<evidence type="ECO:0000256" key="3">
    <source>
        <dbReference type="ARBA" id="ARBA00022722"/>
    </source>
</evidence>